<accession>A0A0N5B665</accession>
<organism evidence="1 2">
    <name type="scientific">Strongyloides papillosus</name>
    <name type="common">Intestinal threadworm</name>
    <dbReference type="NCBI Taxonomy" id="174720"/>
    <lineage>
        <taxon>Eukaryota</taxon>
        <taxon>Metazoa</taxon>
        <taxon>Ecdysozoa</taxon>
        <taxon>Nematoda</taxon>
        <taxon>Chromadorea</taxon>
        <taxon>Rhabditida</taxon>
        <taxon>Tylenchina</taxon>
        <taxon>Panagrolaimomorpha</taxon>
        <taxon>Strongyloidoidea</taxon>
        <taxon>Strongyloididae</taxon>
        <taxon>Strongyloides</taxon>
    </lineage>
</organism>
<name>A0A0N5B665_STREA</name>
<dbReference type="AlphaFoldDB" id="A0A0N5B665"/>
<protein>
    <submittedName>
        <fullName evidence="2">Uncharacterized protein</fullName>
    </submittedName>
</protein>
<dbReference type="Proteomes" id="UP000046392">
    <property type="component" value="Unplaced"/>
</dbReference>
<keyword evidence="1" id="KW-1185">Reference proteome</keyword>
<sequence>MDIEALEAYFEENQEFQNEEVTDEGKLGSDTCINTYILESEGSEHSENPKKIPIIQIKYPSVYYKPLTFIKVTYRKEGKKPKKYTAFKYAGTDTAEIFHPSMGIKRFDPDCDKYIIKEINYKDVILDNTDSERVRSRKTIDTYLKDIYNKPCSSKAVTEFSGYYTKVKSSNPIDFSSGKFEIFQASEVSPSDMCFYSSKQLQEFKAKYRKIRR</sequence>
<evidence type="ECO:0000313" key="2">
    <source>
        <dbReference type="WBParaSite" id="SPAL_0000155400.1"/>
    </source>
</evidence>
<dbReference type="WBParaSite" id="SPAL_0000155400.1">
    <property type="protein sequence ID" value="SPAL_0000155400.1"/>
    <property type="gene ID" value="SPAL_0000155400"/>
</dbReference>
<evidence type="ECO:0000313" key="1">
    <source>
        <dbReference type="Proteomes" id="UP000046392"/>
    </source>
</evidence>
<proteinExistence type="predicted"/>
<reference evidence="2" key="1">
    <citation type="submission" date="2017-02" db="UniProtKB">
        <authorList>
            <consortium name="WormBaseParasite"/>
        </authorList>
    </citation>
    <scope>IDENTIFICATION</scope>
</reference>